<evidence type="ECO:0000256" key="1">
    <source>
        <dbReference type="SAM" id="MobiDB-lite"/>
    </source>
</evidence>
<dbReference type="AlphaFoldDB" id="A0A9P4UZB3"/>
<evidence type="ECO:0000313" key="3">
    <source>
        <dbReference type="Proteomes" id="UP000799444"/>
    </source>
</evidence>
<gene>
    <name evidence="2" type="ORF">EJ04DRAFT_256101</name>
</gene>
<keyword evidence="3" id="KW-1185">Reference proteome</keyword>
<protein>
    <submittedName>
        <fullName evidence="2">Uncharacterized protein</fullName>
    </submittedName>
</protein>
<comment type="caution">
    <text evidence="2">The sequence shown here is derived from an EMBL/GenBank/DDBJ whole genome shotgun (WGS) entry which is preliminary data.</text>
</comment>
<accession>A0A9P4UZB3</accession>
<reference evidence="2" key="1">
    <citation type="journal article" date="2020" name="Stud. Mycol.">
        <title>101 Dothideomycetes genomes: a test case for predicting lifestyles and emergence of pathogens.</title>
        <authorList>
            <person name="Haridas S."/>
            <person name="Albert R."/>
            <person name="Binder M."/>
            <person name="Bloem J."/>
            <person name="Labutti K."/>
            <person name="Salamov A."/>
            <person name="Andreopoulos B."/>
            <person name="Baker S."/>
            <person name="Barry K."/>
            <person name="Bills G."/>
            <person name="Bluhm B."/>
            <person name="Cannon C."/>
            <person name="Castanera R."/>
            <person name="Culley D."/>
            <person name="Daum C."/>
            <person name="Ezra D."/>
            <person name="Gonzalez J."/>
            <person name="Henrissat B."/>
            <person name="Kuo A."/>
            <person name="Liang C."/>
            <person name="Lipzen A."/>
            <person name="Lutzoni F."/>
            <person name="Magnuson J."/>
            <person name="Mondo S."/>
            <person name="Nolan M."/>
            <person name="Ohm R."/>
            <person name="Pangilinan J."/>
            <person name="Park H.-J."/>
            <person name="Ramirez L."/>
            <person name="Alfaro M."/>
            <person name="Sun H."/>
            <person name="Tritt A."/>
            <person name="Yoshinaga Y."/>
            <person name="Zwiers L.-H."/>
            <person name="Turgeon B."/>
            <person name="Goodwin S."/>
            <person name="Spatafora J."/>
            <person name="Crous P."/>
            <person name="Grigoriev I."/>
        </authorList>
    </citation>
    <scope>NUCLEOTIDE SEQUENCE</scope>
    <source>
        <strain evidence="2">CBS 125425</strain>
    </source>
</reference>
<organism evidence="2 3">
    <name type="scientific">Polyplosphaeria fusca</name>
    <dbReference type="NCBI Taxonomy" id="682080"/>
    <lineage>
        <taxon>Eukaryota</taxon>
        <taxon>Fungi</taxon>
        <taxon>Dikarya</taxon>
        <taxon>Ascomycota</taxon>
        <taxon>Pezizomycotina</taxon>
        <taxon>Dothideomycetes</taxon>
        <taxon>Pleosporomycetidae</taxon>
        <taxon>Pleosporales</taxon>
        <taxon>Tetraplosphaeriaceae</taxon>
        <taxon>Polyplosphaeria</taxon>
    </lineage>
</organism>
<feature type="region of interest" description="Disordered" evidence="1">
    <location>
        <begin position="72"/>
        <end position="92"/>
    </location>
</feature>
<feature type="compositionally biased region" description="Pro residues" evidence="1">
    <location>
        <begin position="79"/>
        <end position="88"/>
    </location>
</feature>
<sequence length="235" mass="24556">MAGSRAGRCCGRSPIRAGFGEKRLLLDTTPTHVVGLAEQRALVPSVHVQAAQVLLKELAPLRPARQRVLSSTASRLSPPLLPSPPPSAPSTARQLNCSLRLGLRLQLPSPPQGRRPSSALRCPLCPSPPSSLSCLGLARCRCPLPATAGCWLLLPLGLLAHSGCVPCVPGLGLATARAALLRGARAPAPAEITTTKVARSHAAEFNSLNGPVYLVPVRPQGRRLQHQLPLASAST</sequence>
<dbReference type="EMBL" id="ML996153">
    <property type="protein sequence ID" value="KAF2734052.1"/>
    <property type="molecule type" value="Genomic_DNA"/>
</dbReference>
<evidence type="ECO:0000313" key="2">
    <source>
        <dbReference type="EMBL" id="KAF2734052.1"/>
    </source>
</evidence>
<proteinExistence type="predicted"/>
<dbReference type="Proteomes" id="UP000799444">
    <property type="component" value="Unassembled WGS sequence"/>
</dbReference>
<name>A0A9P4UZB3_9PLEO</name>